<dbReference type="SUPFAM" id="SSF81606">
    <property type="entry name" value="PP2C-like"/>
    <property type="match status" value="1"/>
</dbReference>
<dbReference type="AlphaFoldDB" id="A0A9W6MFU6"/>
<feature type="domain" description="PPM-type phosphatase" evidence="2">
    <location>
        <begin position="63"/>
        <end position="249"/>
    </location>
</feature>
<evidence type="ECO:0000256" key="1">
    <source>
        <dbReference type="SAM" id="MobiDB-lite"/>
    </source>
</evidence>
<reference evidence="3" key="2">
    <citation type="submission" date="2023-01" db="EMBL/GenBank/DDBJ databases">
        <authorList>
            <person name="Sun Q."/>
            <person name="Evtushenko L."/>
        </authorList>
    </citation>
    <scope>NUCLEOTIDE SEQUENCE</scope>
    <source>
        <strain evidence="3">VKM Ac-2007</strain>
    </source>
</reference>
<comment type="caution">
    <text evidence="3">The sequence shown here is derived from an EMBL/GenBank/DDBJ whole genome shotgun (WGS) entry which is preliminary data.</text>
</comment>
<feature type="region of interest" description="Disordered" evidence="1">
    <location>
        <begin position="31"/>
        <end position="51"/>
    </location>
</feature>
<dbReference type="RefSeq" id="WP_271220591.1">
    <property type="nucleotide sequence ID" value="NZ_BAAAVD010000004.1"/>
</dbReference>
<evidence type="ECO:0000313" key="3">
    <source>
        <dbReference type="EMBL" id="GLK12253.1"/>
    </source>
</evidence>
<dbReference type="Gene3D" id="3.60.40.10">
    <property type="entry name" value="PPM-type phosphatase domain"/>
    <property type="match status" value="1"/>
</dbReference>
<reference evidence="3" key="1">
    <citation type="journal article" date="2014" name="Int. J. Syst. Evol. Microbiol.">
        <title>Complete genome sequence of Corynebacterium casei LMG S-19264T (=DSM 44701T), isolated from a smear-ripened cheese.</title>
        <authorList>
            <consortium name="US DOE Joint Genome Institute (JGI-PGF)"/>
            <person name="Walter F."/>
            <person name="Albersmeier A."/>
            <person name="Kalinowski J."/>
            <person name="Ruckert C."/>
        </authorList>
    </citation>
    <scope>NUCLEOTIDE SEQUENCE</scope>
    <source>
        <strain evidence="3">VKM Ac-2007</strain>
    </source>
</reference>
<organism evidence="3 4">
    <name type="scientific">Streptosporangium carneum</name>
    <dbReference type="NCBI Taxonomy" id="47481"/>
    <lineage>
        <taxon>Bacteria</taxon>
        <taxon>Bacillati</taxon>
        <taxon>Actinomycetota</taxon>
        <taxon>Actinomycetes</taxon>
        <taxon>Streptosporangiales</taxon>
        <taxon>Streptosporangiaceae</taxon>
        <taxon>Streptosporangium</taxon>
    </lineage>
</organism>
<evidence type="ECO:0000313" key="4">
    <source>
        <dbReference type="Proteomes" id="UP001143474"/>
    </source>
</evidence>
<protein>
    <recommendedName>
        <fullName evidence="2">PPM-type phosphatase domain-containing protein</fullName>
    </recommendedName>
</protein>
<gene>
    <name evidence="3" type="ORF">GCM10017600_56620</name>
</gene>
<dbReference type="Pfam" id="PF13672">
    <property type="entry name" value="PP2C_2"/>
    <property type="match status" value="1"/>
</dbReference>
<dbReference type="Proteomes" id="UP001143474">
    <property type="component" value="Unassembled WGS sequence"/>
</dbReference>
<sequence>MKQLQAKPRFIPAGRVLDPLVIGRGPKTRPVTGVIPDATGKRPDSELDGADLPDLAVRAASVRGEDHRRRGTPRRDAMGLWQIDEARLLACVATGVADGELSHVGSADACSAAYRNLPGLLRHVERGAPAESFFADVAGDLRGRAERDRVTVDALGTALLVAVIDTGEHRAHVARVGDGAATLLRDGLWTPCLPEAAGAASSATLPGDAASVETATVDLRRGDMLLLCTGGLARPLRGEQVSDQVSAWWTQPTTPSLPEFFWQLSFRAESHEDDRTAVCAWRL</sequence>
<keyword evidence="4" id="KW-1185">Reference proteome</keyword>
<dbReference type="InterPro" id="IPR036457">
    <property type="entry name" value="PPM-type-like_dom_sf"/>
</dbReference>
<dbReference type="EMBL" id="BSEV01000015">
    <property type="protein sequence ID" value="GLK12253.1"/>
    <property type="molecule type" value="Genomic_DNA"/>
</dbReference>
<accession>A0A9W6MFU6</accession>
<name>A0A9W6MFU6_9ACTN</name>
<proteinExistence type="predicted"/>
<dbReference type="InterPro" id="IPR001932">
    <property type="entry name" value="PPM-type_phosphatase-like_dom"/>
</dbReference>
<evidence type="ECO:0000259" key="2">
    <source>
        <dbReference type="Pfam" id="PF13672"/>
    </source>
</evidence>